<dbReference type="RefSeq" id="WP_015748101.1">
    <property type="nucleotide sequence ID" value="NC_013235.1"/>
</dbReference>
<evidence type="ECO:0000313" key="2">
    <source>
        <dbReference type="Proteomes" id="UP000002218"/>
    </source>
</evidence>
<dbReference type="HOGENOM" id="CLU_2233629_0_0_11"/>
<keyword evidence="2" id="KW-1185">Reference proteome</keyword>
<dbReference type="OrthoDB" id="3358527at2"/>
<sequence>MEPGKISDRIERLTGDDRFSRNTDGIAVHRGALIRARNAVDREIAEMTPSTGDEEPLTQEECEWLEASDLEVLTATISTRSRLGIRIPRLSAVMKFPRSGWVSVT</sequence>
<name>C8X9R7_NAKMY</name>
<dbReference type="AlphaFoldDB" id="C8X9R7"/>
<proteinExistence type="predicted"/>
<dbReference type="InParanoid" id="C8X9R7"/>
<protein>
    <submittedName>
        <fullName evidence="1">Uncharacterized protein</fullName>
    </submittedName>
</protein>
<organism evidence="1 2">
    <name type="scientific">Nakamurella multipartita (strain ATCC 700099 / DSM 44233 / CIP 104796 / JCM 9543 / NBRC 105858 / Y-104)</name>
    <name type="common">Microsphaera multipartita</name>
    <dbReference type="NCBI Taxonomy" id="479431"/>
    <lineage>
        <taxon>Bacteria</taxon>
        <taxon>Bacillati</taxon>
        <taxon>Actinomycetota</taxon>
        <taxon>Actinomycetes</taxon>
        <taxon>Nakamurellales</taxon>
        <taxon>Nakamurellaceae</taxon>
        <taxon>Nakamurella</taxon>
    </lineage>
</organism>
<dbReference type="EMBL" id="CP001737">
    <property type="protein sequence ID" value="ACV79225.1"/>
    <property type="molecule type" value="Genomic_DNA"/>
</dbReference>
<gene>
    <name evidence="1" type="ordered locus">Namu_2884</name>
</gene>
<evidence type="ECO:0000313" key="1">
    <source>
        <dbReference type="EMBL" id="ACV79225.1"/>
    </source>
</evidence>
<dbReference type="Proteomes" id="UP000002218">
    <property type="component" value="Chromosome"/>
</dbReference>
<reference evidence="2" key="1">
    <citation type="submission" date="2009-09" db="EMBL/GenBank/DDBJ databases">
        <title>The complete genome of Nakamurella multipartita DSM 44233.</title>
        <authorList>
            <consortium name="US DOE Joint Genome Institute (JGI-PGF)"/>
            <person name="Lucas S."/>
            <person name="Copeland A."/>
            <person name="Lapidus A."/>
            <person name="Glavina del Rio T."/>
            <person name="Dalin E."/>
            <person name="Tice H."/>
            <person name="Bruce D."/>
            <person name="Goodwin L."/>
            <person name="Pitluck S."/>
            <person name="Kyrpides N."/>
            <person name="Mavromatis K."/>
            <person name="Ivanova N."/>
            <person name="Ovchinnikova G."/>
            <person name="Sims D."/>
            <person name="Meincke L."/>
            <person name="Brettin T."/>
            <person name="Detter J.C."/>
            <person name="Han C."/>
            <person name="Larimer F."/>
            <person name="Land M."/>
            <person name="Hauser L."/>
            <person name="Markowitz V."/>
            <person name="Cheng J.-F."/>
            <person name="Hugenholtz P."/>
            <person name="Woyke T."/>
            <person name="Wu D."/>
            <person name="Klenk H.-P."/>
            <person name="Eisen J.A."/>
        </authorList>
    </citation>
    <scope>NUCLEOTIDE SEQUENCE [LARGE SCALE GENOMIC DNA]</scope>
    <source>
        <strain evidence="2">ATCC 700099 / DSM 44233 / CIP 104796 / JCM 9543 / NBRC 105858 / Y-104</strain>
    </source>
</reference>
<reference evidence="1 2" key="2">
    <citation type="journal article" date="2010" name="Stand. Genomic Sci.">
        <title>Complete genome sequence of Nakamurella multipartita type strain (Y-104).</title>
        <authorList>
            <person name="Tice H."/>
            <person name="Mayilraj S."/>
            <person name="Sims D."/>
            <person name="Lapidus A."/>
            <person name="Nolan M."/>
            <person name="Lucas S."/>
            <person name="Glavina Del Rio T."/>
            <person name="Copeland A."/>
            <person name="Cheng J.F."/>
            <person name="Meincke L."/>
            <person name="Bruce D."/>
            <person name="Goodwin L."/>
            <person name="Pitluck S."/>
            <person name="Ivanova N."/>
            <person name="Mavromatis K."/>
            <person name="Ovchinnikova G."/>
            <person name="Pati A."/>
            <person name="Chen A."/>
            <person name="Palaniappan K."/>
            <person name="Land M."/>
            <person name="Hauser L."/>
            <person name="Chang Y.J."/>
            <person name="Jeffries C.D."/>
            <person name="Detter J.C."/>
            <person name="Brettin T."/>
            <person name="Rohde M."/>
            <person name="Goker M."/>
            <person name="Bristow J."/>
            <person name="Eisen J.A."/>
            <person name="Markowitz V."/>
            <person name="Hugenholtz P."/>
            <person name="Kyrpides N.C."/>
            <person name="Klenk H.P."/>
            <person name="Chen F."/>
        </authorList>
    </citation>
    <scope>NUCLEOTIDE SEQUENCE [LARGE SCALE GENOMIC DNA]</scope>
    <source>
        <strain evidence="2">ATCC 700099 / DSM 44233 / CIP 104796 / JCM 9543 / NBRC 105858 / Y-104</strain>
    </source>
</reference>
<dbReference type="KEGG" id="nml:Namu_2884"/>
<accession>C8X9R7</accession>